<evidence type="ECO:0000259" key="1">
    <source>
        <dbReference type="Pfam" id="PF02272"/>
    </source>
</evidence>
<dbReference type="InterPro" id="IPR003156">
    <property type="entry name" value="DHHA1_dom"/>
</dbReference>
<evidence type="ECO:0000313" key="2">
    <source>
        <dbReference type="EMBL" id="HIH21218.1"/>
    </source>
</evidence>
<feature type="domain" description="DHHA1" evidence="1">
    <location>
        <begin position="266"/>
        <end position="355"/>
    </location>
</feature>
<dbReference type="EMBL" id="DUFW01000016">
    <property type="protein sequence ID" value="HIH21218.1"/>
    <property type="molecule type" value="Genomic_DNA"/>
</dbReference>
<name>A0A7J4JU61_9ARCH</name>
<gene>
    <name evidence="2" type="ORF">HA222_00960</name>
</gene>
<dbReference type="PANTHER" id="PTHR30255">
    <property type="entry name" value="SINGLE-STRANDED-DNA-SPECIFIC EXONUCLEASE RECJ"/>
    <property type="match status" value="1"/>
</dbReference>
<comment type="caution">
    <text evidence="2">The sequence shown here is derived from an EMBL/GenBank/DDBJ whole genome shotgun (WGS) entry which is preliminary data.</text>
</comment>
<organism evidence="2 3">
    <name type="scientific">Candidatus Iainarchaeum sp</name>
    <dbReference type="NCBI Taxonomy" id="3101447"/>
    <lineage>
        <taxon>Archaea</taxon>
        <taxon>Candidatus Iainarchaeota</taxon>
        <taxon>Candidatus Iainarchaeia</taxon>
        <taxon>Candidatus Iainarchaeales</taxon>
        <taxon>Candidatus Iainarchaeaceae</taxon>
        <taxon>Candidatus Iainarchaeum</taxon>
    </lineage>
</organism>
<reference evidence="3" key="1">
    <citation type="journal article" date="2020" name="bioRxiv">
        <title>A rank-normalized archaeal taxonomy based on genome phylogeny resolves widespread incomplete and uneven classifications.</title>
        <authorList>
            <person name="Rinke C."/>
            <person name="Chuvochina M."/>
            <person name="Mussig A.J."/>
            <person name="Chaumeil P.-A."/>
            <person name="Waite D.W."/>
            <person name="Whitman W.B."/>
            <person name="Parks D.H."/>
            <person name="Hugenholtz P."/>
        </authorList>
    </citation>
    <scope>NUCLEOTIDE SEQUENCE [LARGE SCALE GENOMIC DNA]</scope>
</reference>
<dbReference type="AlphaFoldDB" id="A0A7J4JU61"/>
<protein>
    <submittedName>
        <fullName evidence="2">DHH family phosphoesterase</fullName>
    </submittedName>
</protein>
<sequence>MPLKVLAEFDRFVNSLSEKDRIAIITDHDTDGVTAGVIAFKALLQITGKMPAMVIIASNQNEPLSEKTVKVLKKKKINKVVCPDISLDQKERLFFARKISKFAKILNIDHHKVYAKSIGKGNVLVKPQFFSKIDPSRYASAKMCFDLFSRHTNLEGSEWIAALGLYGDWGEKAWKGFFSSALRKAGISLEKIKELHGILAAVDVLEKKRLPECFNNLLSVEKPANSLRSFAKYRQRLESMLREAEMDFWKNAECHPKLEYCFYLASAKYGIAANLINRLAKKAQKTTLIIGQRAGKEIKLSARRSDRKIAVNELLENAVKGLKEGSAGGHEPAAGGKILAKDLGKFKKKVLEILEKKRKK</sequence>
<dbReference type="InterPro" id="IPR038763">
    <property type="entry name" value="DHH_sf"/>
</dbReference>
<dbReference type="Pfam" id="PF02272">
    <property type="entry name" value="DHHA1"/>
    <property type="match status" value="1"/>
</dbReference>
<evidence type="ECO:0000313" key="3">
    <source>
        <dbReference type="Proteomes" id="UP000590964"/>
    </source>
</evidence>
<dbReference type="Gene3D" id="3.90.1640.30">
    <property type="match status" value="1"/>
</dbReference>
<dbReference type="Proteomes" id="UP000590964">
    <property type="component" value="Unassembled WGS sequence"/>
</dbReference>
<accession>A0A7J4JU61</accession>
<dbReference type="Gene3D" id="3.10.310.30">
    <property type="match status" value="1"/>
</dbReference>
<dbReference type="GO" id="GO:0003676">
    <property type="term" value="F:nucleic acid binding"/>
    <property type="evidence" value="ECO:0007669"/>
    <property type="project" value="InterPro"/>
</dbReference>
<dbReference type="InterPro" id="IPR051673">
    <property type="entry name" value="SSDNA_exonuclease_RecJ"/>
</dbReference>
<dbReference type="SUPFAM" id="SSF64182">
    <property type="entry name" value="DHH phosphoesterases"/>
    <property type="match status" value="1"/>
</dbReference>
<dbReference type="PANTHER" id="PTHR30255:SF2">
    <property type="entry name" value="SINGLE-STRANDED-DNA-SPECIFIC EXONUCLEASE RECJ"/>
    <property type="match status" value="1"/>
</dbReference>
<proteinExistence type="predicted"/>